<evidence type="ECO:0000259" key="10">
    <source>
        <dbReference type="PROSITE" id="PS50928"/>
    </source>
</evidence>
<feature type="transmembrane region" description="Helical" evidence="9">
    <location>
        <begin position="200"/>
        <end position="226"/>
    </location>
</feature>
<dbReference type="STRING" id="1090615.SAMN04515671_2987"/>
<evidence type="ECO:0000256" key="5">
    <source>
        <dbReference type="ARBA" id="ARBA00022692"/>
    </source>
</evidence>
<dbReference type="AlphaFoldDB" id="A0A1H0Q5C4"/>
<evidence type="ECO:0000313" key="12">
    <source>
        <dbReference type="Proteomes" id="UP000198741"/>
    </source>
</evidence>
<dbReference type="InterPro" id="IPR035906">
    <property type="entry name" value="MetI-like_sf"/>
</dbReference>
<dbReference type="InterPro" id="IPR010065">
    <property type="entry name" value="AA_ABC_transptr_permease_3TM"/>
</dbReference>
<feature type="transmembrane region" description="Helical" evidence="9">
    <location>
        <begin position="15"/>
        <end position="41"/>
    </location>
</feature>
<dbReference type="Proteomes" id="UP000198741">
    <property type="component" value="Chromosome I"/>
</dbReference>
<reference evidence="11 12" key="1">
    <citation type="submission" date="2016-10" db="EMBL/GenBank/DDBJ databases">
        <authorList>
            <person name="de Groot N.N."/>
        </authorList>
    </citation>
    <scope>NUCLEOTIDE SEQUENCE [LARGE SCALE GENOMIC DNA]</scope>
    <source>
        <strain evidence="12">P4-7,KCTC 19426,CECT 7604</strain>
    </source>
</reference>
<evidence type="ECO:0000256" key="8">
    <source>
        <dbReference type="ARBA" id="ARBA00023136"/>
    </source>
</evidence>
<dbReference type="PROSITE" id="PS50928">
    <property type="entry name" value="ABC_TM1"/>
    <property type="match status" value="1"/>
</dbReference>
<feature type="transmembrane region" description="Helical" evidence="9">
    <location>
        <begin position="146"/>
        <end position="170"/>
    </location>
</feature>
<accession>A0A1H0Q5C4</accession>
<evidence type="ECO:0000256" key="6">
    <source>
        <dbReference type="ARBA" id="ARBA00022970"/>
    </source>
</evidence>
<keyword evidence="5 9" id="KW-0812">Transmembrane</keyword>
<keyword evidence="4" id="KW-1003">Cell membrane</keyword>
<proteinExistence type="inferred from homology"/>
<dbReference type="Pfam" id="PF00528">
    <property type="entry name" value="BPD_transp_1"/>
    <property type="match status" value="1"/>
</dbReference>
<dbReference type="InterPro" id="IPR000515">
    <property type="entry name" value="MetI-like"/>
</dbReference>
<sequence>MNFDFLSNPKYDIWAAFWVTVQLTFWAAIGSLVLGTVLATMRVCPVPLMRGFAAGYVNIVRNIPLTVIIIMMSQVLYSQLGLKLASRQPRVNPQGFLDTQNFRLAVLGLVLYTSTFVSDAIRSGINTVPPGQAEAARAIGMKFTQVLGIIVLPQAFRAVIAPLASVLIALTKNTTVASAIGVAEAALLMNTLVENESDKFTAVFLVIAFGFIALTLPIGLLLGWVAKRVAVHR</sequence>
<keyword evidence="12" id="KW-1185">Reference proteome</keyword>
<feature type="transmembrane region" description="Helical" evidence="9">
    <location>
        <begin position="176"/>
        <end position="193"/>
    </location>
</feature>
<evidence type="ECO:0000256" key="4">
    <source>
        <dbReference type="ARBA" id="ARBA00022475"/>
    </source>
</evidence>
<dbReference type="GO" id="GO:0043190">
    <property type="term" value="C:ATP-binding cassette (ABC) transporter complex"/>
    <property type="evidence" value="ECO:0007669"/>
    <property type="project" value="InterPro"/>
</dbReference>
<gene>
    <name evidence="11" type="ORF">SAMN04515671_2987</name>
</gene>
<dbReference type="GO" id="GO:0006865">
    <property type="term" value="P:amino acid transport"/>
    <property type="evidence" value="ECO:0007669"/>
    <property type="project" value="UniProtKB-KW"/>
</dbReference>
<comment type="similarity">
    <text evidence="2">Belongs to the binding-protein-dependent transport system permease family. HisMQ subfamily.</text>
</comment>
<evidence type="ECO:0000256" key="3">
    <source>
        <dbReference type="ARBA" id="ARBA00022448"/>
    </source>
</evidence>
<dbReference type="OrthoDB" id="3181282at2"/>
<dbReference type="EMBL" id="LT629710">
    <property type="protein sequence ID" value="SDP12245.1"/>
    <property type="molecule type" value="Genomic_DNA"/>
</dbReference>
<dbReference type="RefSeq" id="WP_090477088.1">
    <property type="nucleotide sequence ID" value="NZ_LT629710.1"/>
</dbReference>
<evidence type="ECO:0000256" key="7">
    <source>
        <dbReference type="ARBA" id="ARBA00022989"/>
    </source>
</evidence>
<comment type="subcellular location">
    <subcellularLocation>
        <location evidence="1 9">Cell membrane</location>
        <topology evidence="1 9">Multi-pass membrane protein</topology>
    </subcellularLocation>
</comment>
<dbReference type="CDD" id="cd06261">
    <property type="entry name" value="TM_PBP2"/>
    <property type="match status" value="1"/>
</dbReference>
<name>A0A1H0Q5C4_9ACTN</name>
<feature type="transmembrane region" description="Helical" evidence="9">
    <location>
        <begin position="62"/>
        <end position="82"/>
    </location>
</feature>
<keyword evidence="3 9" id="KW-0813">Transport</keyword>
<keyword evidence="7 9" id="KW-1133">Transmembrane helix</keyword>
<protein>
    <submittedName>
        <fullName evidence="11">Amino acid ABC transporter membrane protein 1, PAAT family</fullName>
    </submittedName>
</protein>
<feature type="domain" description="ABC transmembrane type-1" evidence="10">
    <location>
        <begin position="17"/>
        <end position="222"/>
    </location>
</feature>
<evidence type="ECO:0000313" key="11">
    <source>
        <dbReference type="EMBL" id="SDP12245.1"/>
    </source>
</evidence>
<keyword evidence="6" id="KW-0029">Amino-acid transport</keyword>
<dbReference type="InterPro" id="IPR043429">
    <property type="entry name" value="ArtM/GltK/GlnP/TcyL/YhdX-like"/>
</dbReference>
<dbReference type="NCBIfam" id="TIGR01726">
    <property type="entry name" value="HEQRo_perm_3TM"/>
    <property type="match status" value="1"/>
</dbReference>
<dbReference type="PANTHER" id="PTHR30614">
    <property type="entry name" value="MEMBRANE COMPONENT OF AMINO ACID ABC TRANSPORTER"/>
    <property type="match status" value="1"/>
</dbReference>
<keyword evidence="8 9" id="KW-0472">Membrane</keyword>
<dbReference type="SUPFAM" id="SSF161098">
    <property type="entry name" value="MetI-like"/>
    <property type="match status" value="1"/>
</dbReference>
<dbReference type="GO" id="GO:0022857">
    <property type="term" value="F:transmembrane transporter activity"/>
    <property type="evidence" value="ECO:0007669"/>
    <property type="project" value="InterPro"/>
</dbReference>
<organism evidence="11 12">
    <name type="scientific">Nakamurella panacisegetis</name>
    <dbReference type="NCBI Taxonomy" id="1090615"/>
    <lineage>
        <taxon>Bacteria</taxon>
        <taxon>Bacillati</taxon>
        <taxon>Actinomycetota</taxon>
        <taxon>Actinomycetes</taxon>
        <taxon>Nakamurellales</taxon>
        <taxon>Nakamurellaceae</taxon>
        <taxon>Nakamurella</taxon>
    </lineage>
</organism>
<dbReference type="Gene3D" id="1.10.3720.10">
    <property type="entry name" value="MetI-like"/>
    <property type="match status" value="1"/>
</dbReference>
<evidence type="ECO:0000256" key="1">
    <source>
        <dbReference type="ARBA" id="ARBA00004651"/>
    </source>
</evidence>
<dbReference type="PANTHER" id="PTHR30614:SF37">
    <property type="entry name" value="AMINO-ACID ABC TRANSPORTER PERMEASE PROTEIN YHDX-RELATED"/>
    <property type="match status" value="1"/>
</dbReference>
<evidence type="ECO:0000256" key="2">
    <source>
        <dbReference type="ARBA" id="ARBA00010072"/>
    </source>
</evidence>
<evidence type="ECO:0000256" key="9">
    <source>
        <dbReference type="RuleBase" id="RU363032"/>
    </source>
</evidence>